<reference evidence="2" key="1">
    <citation type="submission" date="2024-06" db="EMBL/GenBank/DDBJ databases">
        <title>Hwangdonia haimaensis gen. nov., sp. nov., a member of the family Flavobacteriaceae isolated from the haima cold seep.</title>
        <authorList>
            <person name="Li J."/>
        </authorList>
    </citation>
    <scope>NUCLEOTIDE SEQUENCE [LARGE SCALE GENOMIC DNA]</scope>
    <source>
        <strain evidence="2">SCSIO 19198</strain>
    </source>
</reference>
<name>A0AA97HQQ2_9FLAO</name>
<sequence length="1006" mass="117230">MSFFSSLLHKRNIPKHHGRPLWKYLLTNEEFQRLSFTLQFGNIDTIDPRDVTLYYAQWWKENYNGGIPSKQDIFDSLGGNIRFNLTYDEFYKLARMGAQILGIKWIKKQNTLYFKTLLLQGGLPLKHISENHGNYKAFLEAVLEEQPETIEDFMFKTHIIDLLPKSSQNDIIYENCLEIVKSILNNDGEYDKLLESEDSLKDISSALKVKSASLTKKIKQSKTKNYWLLSFKNNECNIFLRLGLANTYTKDTLSDILGFEALERDYQFFMDDNLVCVFRKMANGQFKTDWYNQENKEWDLSTGLPYTYVICNEKKTELPDYIQTIPNLEEPSLWARFNDKEWRLIKGYAASNKEAAVLFPTHWKCDLPSSLISLYTKSFFWMPFEGEVDIQFEEEIKTYMSGVSSFDWIIENKKPIWMLKSNLPVVQGIPNILVYDDEGYDIKRNRFKVWIKKHNSKDIWENLSRLSYISTGCFDLRIEKDDLIAHDVFFNIGNLQARYSNQSIHSALIEFRNLDYFECKLNESTLVQIEEDNNRYVLKVNTELSKIPTIIKGSLGFPSKKKLFFDLLSPFQGMAIIDKDGQIINEDQPLSLANLYGMRILSTPNTETLLKIKNSLKTDVKIIKEIKESNQPVISFKDEIVRLFYLADAMDFKNTVCLELSEGKHKKIYKISGFSHMLDIDNQLRNKVSLLNSNDNLELFAIPVNCTADEIEIISLVRNDESYVIPSTDISNQFIIISSKKEGKQLMPRFVNTGDFFLGVDKYERIENYHKELTITTYNDDVWQQVLAYFKICVQYDLPFSTFDQLRAISRGSEVASRAFLFLGINQSDSTEYIQKAIPEMEKDLGFCFHWITKTDWGNAIAEINEPDNYKYYSHIAELISSYMGENGLQKLFKFISGSNIESEPILQRNILDLRSQLGTRVLGELPYNSPKINGNYNIQVEEHHQVRLLLQAPIAVAESISDRQKDYPIWAGDEKREVIRRNIQYSQYLKPDFYNKTIFHALKRC</sequence>
<dbReference type="EMBL" id="CP136521">
    <property type="protein sequence ID" value="WOD44191.1"/>
    <property type="molecule type" value="Genomic_DNA"/>
</dbReference>
<protein>
    <submittedName>
        <fullName evidence="1">Uncharacterized protein</fullName>
    </submittedName>
</protein>
<evidence type="ECO:0000313" key="2">
    <source>
        <dbReference type="Proteomes" id="UP001302486"/>
    </source>
</evidence>
<dbReference type="Proteomes" id="UP001302486">
    <property type="component" value="Chromosome"/>
</dbReference>
<organism evidence="1 2">
    <name type="scientific">Hwangdonia lutea</name>
    <dbReference type="NCBI Taxonomy" id="3075823"/>
    <lineage>
        <taxon>Bacteria</taxon>
        <taxon>Pseudomonadati</taxon>
        <taxon>Bacteroidota</taxon>
        <taxon>Flavobacteriia</taxon>
        <taxon>Flavobacteriales</taxon>
        <taxon>Flavobacteriaceae</taxon>
        <taxon>Hwangdonia</taxon>
    </lineage>
</organism>
<dbReference type="AlphaFoldDB" id="A0AA97HQQ2"/>
<evidence type="ECO:0000313" key="1">
    <source>
        <dbReference type="EMBL" id="WOD44191.1"/>
    </source>
</evidence>
<keyword evidence="2" id="KW-1185">Reference proteome</keyword>
<proteinExistence type="predicted"/>
<gene>
    <name evidence="1" type="ORF">RNZ46_02755</name>
</gene>
<dbReference type="RefSeq" id="WP_316983865.1">
    <property type="nucleotide sequence ID" value="NZ_CP136521.1"/>
</dbReference>
<dbReference type="KEGG" id="hws:RNZ46_02755"/>
<accession>A0AA97HQQ2</accession>